<dbReference type="InterPro" id="IPR011009">
    <property type="entry name" value="Kinase-like_dom_sf"/>
</dbReference>
<dbReference type="PANTHER" id="PTHR23329:SF1">
    <property type="entry name" value="TUFTELIN-INTERACTING PROTEIN 11"/>
    <property type="match status" value="1"/>
</dbReference>
<dbReference type="InterPro" id="IPR022783">
    <property type="entry name" value="GCFC_dom"/>
</dbReference>
<dbReference type="Pfam" id="PF12457">
    <property type="entry name" value="TIP_N"/>
    <property type="match status" value="1"/>
</dbReference>
<evidence type="ECO:0008006" key="13">
    <source>
        <dbReference type="Google" id="ProtNLM"/>
    </source>
</evidence>
<evidence type="ECO:0000256" key="2">
    <source>
        <dbReference type="ARBA" id="ARBA00010900"/>
    </source>
</evidence>
<dbReference type="GO" id="GO:0004672">
    <property type="term" value="F:protein kinase activity"/>
    <property type="evidence" value="ECO:0007669"/>
    <property type="project" value="InterPro"/>
</dbReference>
<evidence type="ECO:0000256" key="8">
    <source>
        <dbReference type="SAM" id="MobiDB-lite"/>
    </source>
</evidence>
<dbReference type="InterPro" id="IPR008271">
    <property type="entry name" value="Ser/Thr_kinase_AS"/>
</dbReference>
<evidence type="ECO:0000259" key="10">
    <source>
        <dbReference type="PROSITE" id="PS50174"/>
    </source>
</evidence>
<keyword evidence="7" id="KW-0175">Coiled coil</keyword>
<dbReference type="InterPro" id="IPR000719">
    <property type="entry name" value="Prot_kinase_dom"/>
</dbReference>
<dbReference type="GO" id="GO:0003676">
    <property type="term" value="F:nucleic acid binding"/>
    <property type="evidence" value="ECO:0007669"/>
    <property type="project" value="InterPro"/>
</dbReference>
<evidence type="ECO:0000256" key="1">
    <source>
        <dbReference type="ARBA" id="ARBA00004123"/>
    </source>
</evidence>
<evidence type="ECO:0000259" key="9">
    <source>
        <dbReference type="PROSITE" id="PS50011"/>
    </source>
</evidence>
<dbReference type="Pfam" id="PF07842">
    <property type="entry name" value="GCFC"/>
    <property type="match status" value="1"/>
</dbReference>
<dbReference type="Pfam" id="PF00069">
    <property type="entry name" value="Pkinase"/>
    <property type="match status" value="1"/>
</dbReference>
<feature type="coiled-coil region" evidence="7">
    <location>
        <begin position="618"/>
        <end position="645"/>
    </location>
</feature>
<feature type="region of interest" description="Disordered" evidence="8">
    <location>
        <begin position="993"/>
        <end position="1016"/>
    </location>
</feature>
<name>A0AA36G3F0_9BILA</name>
<evidence type="ECO:0000313" key="12">
    <source>
        <dbReference type="Proteomes" id="UP001177023"/>
    </source>
</evidence>
<gene>
    <name evidence="11" type="ORF">MSPICULIGERA_LOCUS16323</name>
</gene>
<feature type="domain" description="G-patch" evidence="10">
    <location>
        <begin position="426"/>
        <end position="472"/>
    </location>
</feature>
<dbReference type="InterPro" id="IPR000467">
    <property type="entry name" value="G_patch_dom"/>
</dbReference>
<dbReference type="PROSITE" id="PS50011">
    <property type="entry name" value="PROTEIN_KINASE_DOM"/>
    <property type="match status" value="1"/>
</dbReference>
<comment type="similarity">
    <text evidence="2">Belongs to the TFP11/STIP family.</text>
</comment>
<feature type="region of interest" description="Disordered" evidence="8">
    <location>
        <begin position="499"/>
        <end position="519"/>
    </location>
</feature>
<sequence>MGEVNLLQKMRHPMIIGYYSYFKFDNTLYIAMQYAEGGTMEKMIHDQRATGQHFPESTVIDYFTQILIALNHMHSRNIVHRDLKTQNILLNRKKTLVKLSDFGISKELTTRSVATTVIGTPHYLSPEICEGRAYNQKSDVWSLGCVLYELLELKRAFDGDNLPSLVMKIMKCSYTPIGKHATKEVCTLVASLLGLNSFTRPSVEELLTYPLILPYTLRIHTDTGRVAAPEMHKRRPGSVVGGRLRISPSAQSMRPPERNARPASALVTNTLRPKMDDDDGMEKFSVNDADLDFAMNPGKYRRRQTKEQAALGIWAGGSSDEDEDARPAFGKKRPNYNAPVNFVSGGIKVGNKIEREDGAGPSTNNMGLKIEEDAPIELNFNKKQKSAPPPQKKQKGANVFAGMRSSNVSSTVDSAQMDDWLTKSGKGNVLQNMMKKMGWEEGKGLGKQKQGITEPVQAALRPGRGAVGAYGKEVSSAGPRFGESPADAQKRIASEAAAAAQADGVRPLAPAPPKGTWKKTTKVKTVYRTVDDVINDGGSIRALKGTSVSKVIDMTGPEQRVYSGYDAFALKTKAEAEDEPRGRFDVPELTHNINLLLDLTEEDIRRTNHQLGVLKDSTVALEHDYDRAKEEMDRAQGDYDRMKSVFNLLDDFSSKPKPSMIECEKLFERLRSEFPMEYRLYQLDAAAVPLVLPLIQAFFARWRPLEPDQTTQGIEMMRRWRETLATSDTKMFPAQAVAMDKLAAFDRLMWDGWMPAIRRAVLQWEPRTQHHQLIEVVEHWLPIMPNWMKENLLDRIIVPKIEQTAQQWNPLTDPVPIHSWLIPWLDIMGDRLVPVFAPIRQALAHALKMWTPLDPGALVMLTPWKGVWAQGTMSAFCNMNIVPALEKMFVTMNLNPVDNPTCPEFGAVLQWRKLINDDILVNIINRYFFPRWFDQVCAWLDSAPGDRAVVNDVLSWYNEWKGRFPQDLVDKFPTITENLKRAMVAIHASSQGRRVGGAPAQPIHQTPPPPPPPMPVRPPPMPAMPTVQLTLREILEREAGAYDITFTPQPGRQKDGHQVFWFGTLSIYISAGVVYMYDPANFEWYPTTIQRLLQYNNAVA</sequence>
<dbReference type="PROSITE" id="PS50174">
    <property type="entry name" value="G_PATCH"/>
    <property type="match status" value="1"/>
</dbReference>
<dbReference type="InterPro" id="IPR045211">
    <property type="entry name" value="TFP11/STIP/Ntr1"/>
</dbReference>
<evidence type="ECO:0000256" key="4">
    <source>
        <dbReference type="ARBA" id="ARBA00022728"/>
    </source>
</evidence>
<feature type="compositionally biased region" description="Pro residues" evidence="8">
    <location>
        <begin position="1005"/>
        <end position="1016"/>
    </location>
</feature>
<evidence type="ECO:0000256" key="6">
    <source>
        <dbReference type="ARBA" id="ARBA00023242"/>
    </source>
</evidence>
<dbReference type="GO" id="GO:0005524">
    <property type="term" value="F:ATP binding"/>
    <property type="evidence" value="ECO:0007669"/>
    <property type="project" value="InterPro"/>
</dbReference>
<keyword evidence="5" id="KW-0508">mRNA splicing</keyword>
<dbReference type="Gene3D" id="1.10.510.10">
    <property type="entry name" value="Transferase(Phosphotransferase) domain 1"/>
    <property type="match status" value="1"/>
</dbReference>
<proteinExistence type="inferred from homology"/>
<dbReference type="GO" id="GO:0071008">
    <property type="term" value="C:U2-type post-mRNA release spliceosomal complex"/>
    <property type="evidence" value="ECO:0007669"/>
    <property type="project" value="TreeGrafter"/>
</dbReference>
<keyword evidence="3" id="KW-0507">mRNA processing</keyword>
<evidence type="ECO:0000256" key="5">
    <source>
        <dbReference type="ARBA" id="ARBA00023187"/>
    </source>
</evidence>
<comment type="subcellular location">
    <subcellularLocation>
        <location evidence="1">Nucleus</location>
    </subcellularLocation>
</comment>
<feature type="non-terminal residue" evidence="11">
    <location>
        <position position="1"/>
    </location>
</feature>
<evidence type="ECO:0000256" key="7">
    <source>
        <dbReference type="SAM" id="Coils"/>
    </source>
</evidence>
<dbReference type="Pfam" id="PF01585">
    <property type="entry name" value="G-patch"/>
    <property type="match status" value="1"/>
</dbReference>
<evidence type="ECO:0000256" key="3">
    <source>
        <dbReference type="ARBA" id="ARBA00022664"/>
    </source>
</evidence>
<keyword evidence="12" id="KW-1185">Reference proteome</keyword>
<keyword evidence="6" id="KW-0539">Nucleus</keyword>
<dbReference type="InterPro" id="IPR022159">
    <property type="entry name" value="STIP/TFIP11_N"/>
</dbReference>
<dbReference type="PANTHER" id="PTHR23329">
    <property type="entry name" value="TUFTELIN-INTERACTING PROTEIN 11-RELATED"/>
    <property type="match status" value="1"/>
</dbReference>
<dbReference type="AlphaFoldDB" id="A0AA36G3F0"/>
<feature type="domain" description="Protein kinase" evidence="9">
    <location>
        <begin position="1"/>
        <end position="212"/>
    </location>
</feature>
<dbReference type="Proteomes" id="UP001177023">
    <property type="component" value="Unassembled WGS sequence"/>
</dbReference>
<dbReference type="CDD" id="cd08215">
    <property type="entry name" value="STKc_Nek"/>
    <property type="match status" value="1"/>
</dbReference>
<dbReference type="EMBL" id="CATQJA010002653">
    <property type="protein sequence ID" value="CAJ0578059.1"/>
    <property type="molecule type" value="Genomic_DNA"/>
</dbReference>
<dbReference type="SMART" id="SM00220">
    <property type="entry name" value="S_TKc"/>
    <property type="match status" value="1"/>
</dbReference>
<comment type="caution">
    <text evidence="11">The sequence shown here is derived from an EMBL/GenBank/DDBJ whole genome shotgun (WGS) entry which is preliminary data.</text>
</comment>
<dbReference type="SMART" id="SM00443">
    <property type="entry name" value="G_patch"/>
    <property type="match status" value="1"/>
</dbReference>
<reference evidence="11" key="1">
    <citation type="submission" date="2023-06" db="EMBL/GenBank/DDBJ databases">
        <authorList>
            <person name="Delattre M."/>
        </authorList>
    </citation>
    <scope>NUCLEOTIDE SEQUENCE</scope>
    <source>
        <strain evidence="11">AF72</strain>
    </source>
</reference>
<protein>
    <recommendedName>
        <fullName evidence="13">Protein kinase domain-containing protein</fullName>
    </recommendedName>
</protein>
<dbReference type="SUPFAM" id="SSF56112">
    <property type="entry name" value="Protein kinase-like (PK-like)"/>
    <property type="match status" value="1"/>
</dbReference>
<organism evidence="11 12">
    <name type="scientific">Mesorhabditis spiculigera</name>
    <dbReference type="NCBI Taxonomy" id="96644"/>
    <lineage>
        <taxon>Eukaryota</taxon>
        <taxon>Metazoa</taxon>
        <taxon>Ecdysozoa</taxon>
        <taxon>Nematoda</taxon>
        <taxon>Chromadorea</taxon>
        <taxon>Rhabditida</taxon>
        <taxon>Rhabditina</taxon>
        <taxon>Rhabditomorpha</taxon>
        <taxon>Rhabditoidea</taxon>
        <taxon>Rhabditidae</taxon>
        <taxon>Mesorhabditinae</taxon>
        <taxon>Mesorhabditis</taxon>
    </lineage>
</organism>
<accession>A0AA36G3F0</accession>
<dbReference type="PROSITE" id="PS00108">
    <property type="entry name" value="PROTEIN_KINASE_ST"/>
    <property type="match status" value="1"/>
</dbReference>
<dbReference type="GO" id="GO:0000390">
    <property type="term" value="P:spliceosomal complex disassembly"/>
    <property type="evidence" value="ECO:0007669"/>
    <property type="project" value="InterPro"/>
</dbReference>
<evidence type="ECO:0000313" key="11">
    <source>
        <dbReference type="EMBL" id="CAJ0578059.1"/>
    </source>
</evidence>
<keyword evidence="4" id="KW-0747">Spliceosome</keyword>